<sequence length="227" mass="25323">MPPYSAPPPPPRGAPARPYLSTLPESSYRLPTIQGSFGGYSGHQDSSSSYFSVMPESFYRLPTIQDIPRKPLGTHVYVSTPVGDFVVVDWIYQSRVVTFCGYETRADLLLLDKIDFKVILGMDWLSSYHAIIDCHAKTVTLAMPKLSRLEWKGYYRRFVKGFSSIAAPLTRLTHKGAPFRWSNECEASFQKLKTVLTTTPVLVMPSGSGMYTVYCDASRVGLGCVLM</sequence>
<dbReference type="Gene3D" id="3.30.70.270">
    <property type="match status" value="1"/>
</dbReference>
<dbReference type="OMA" id="IDCHAKT"/>
<protein>
    <recommendedName>
        <fullName evidence="1">Reverse transcriptase/retrotransposon-derived protein RNase H-like domain-containing protein</fullName>
    </recommendedName>
</protein>
<reference evidence="2" key="1">
    <citation type="submission" date="2025-08" db="UniProtKB">
        <authorList>
            <consortium name="RefSeq"/>
        </authorList>
    </citation>
    <scope>IDENTIFICATION</scope>
</reference>
<proteinExistence type="predicted"/>
<accession>A0A1S4CHB8</accession>
<dbReference type="Pfam" id="PF08284">
    <property type="entry name" value="RVP_2"/>
    <property type="match status" value="1"/>
</dbReference>
<gene>
    <name evidence="2" type="primary">LOC107819029</name>
</gene>
<dbReference type="OrthoDB" id="1747507at2759"/>
<dbReference type="SUPFAM" id="SSF50630">
    <property type="entry name" value="Acid proteases"/>
    <property type="match status" value="1"/>
</dbReference>
<dbReference type="FunFam" id="3.30.70.270:FF:000020">
    <property type="entry name" value="Transposon Tf2-6 polyprotein-like Protein"/>
    <property type="match status" value="1"/>
</dbReference>
<dbReference type="SUPFAM" id="SSF56672">
    <property type="entry name" value="DNA/RNA polymerases"/>
    <property type="match status" value="1"/>
</dbReference>
<dbReference type="InterPro" id="IPR041577">
    <property type="entry name" value="RT_RNaseH_2"/>
</dbReference>
<dbReference type="RefSeq" id="XP_016500592.1">
    <property type="nucleotide sequence ID" value="XM_016645106.1"/>
</dbReference>
<organism evidence="2">
    <name type="scientific">Nicotiana tabacum</name>
    <name type="common">Common tobacco</name>
    <dbReference type="NCBI Taxonomy" id="4097"/>
    <lineage>
        <taxon>Eukaryota</taxon>
        <taxon>Viridiplantae</taxon>
        <taxon>Streptophyta</taxon>
        <taxon>Embryophyta</taxon>
        <taxon>Tracheophyta</taxon>
        <taxon>Spermatophyta</taxon>
        <taxon>Magnoliopsida</taxon>
        <taxon>eudicotyledons</taxon>
        <taxon>Gunneridae</taxon>
        <taxon>Pentapetalae</taxon>
        <taxon>asterids</taxon>
        <taxon>lamiids</taxon>
        <taxon>Solanales</taxon>
        <taxon>Solanaceae</taxon>
        <taxon>Nicotianoideae</taxon>
        <taxon>Nicotianeae</taxon>
        <taxon>Nicotiana</taxon>
    </lineage>
</organism>
<name>A0A1S4CHB8_TOBAC</name>
<evidence type="ECO:0000259" key="1">
    <source>
        <dbReference type="Pfam" id="PF17919"/>
    </source>
</evidence>
<dbReference type="AlphaFoldDB" id="A0A1S4CHB8"/>
<feature type="domain" description="Reverse transcriptase/retrotransposon-derived protein RNase H-like" evidence="1">
    <location>
        <begin position="181"/>
        <end position="227"/>
    </location>
</feature>
<dbReference type="STRING" id="4097.A0A1S4CHB8"/>
<dbReference type="InterPro" id="IPR051320">
    <property type="entry name" value="Viral_Replic_Matur_Polypro"/>
</dbReference>
<dbReference type="PANTHER" id="PTHR33064">
    <property type="entry name" value="POL PROTEIN"/>
    <property type="match status" value="1"/>
</dbReference>
<dbReference type="PANTHER" id="PTHR33064:SF37">
    <property type="entry name" value="RIBONUCLEASE H"/>
    <property type="match status" value="1"/>
</dbReference>
<dbReference type="PaxDb" id="4097-A0A1S4CHB8"/>
<dbReference type="Pfam" id="PF17919">
    <property type="entry name" value="RT_RNaseH_2"/>
    <property type="match status" value="1"/>
</dbReference>
<dbReference type="InterPro" id="IPR021109">
    <property type="entry name" value="Peptidase_aspartic_dom_sf"/>
</dbReference>
<evidence type="ECO:0000313" key="2">
    <source>
        <dbReference type="RefSeq" id="XP_016500592.1"/>
    </source>
</evidence>
<dbReference type="KEGG" id="nta:107819029"/>
<dbReference type="InterPro" id="IPR043502">
    <property type="entry name" value="DNA/RNA_pol_sf"/>
</dbReference>
<dbReference type="InterPro" id="IPR043128">
    <property type="entry name" value="Rev_trsase/Diguanyl_cyclase"/>
</dbReference>